<dbReference type="PANTHER" id="PTHR34229:SF1">
    <property type="entry name" value="METAL TRANSPORT PROTEIN HI_1621-RELATED"/>
    <property type="match status" value="1"/>
</dbReference>
<dbReference type="InterPro" id="IPR002751">
    <property type="entry name" value="CbiM/NikMN"/>
</dbReference>
<dbReference type="Pfam" id="PF01891">
    <property type="entry name" value="CbiM"/>
    <property type="match status" value="1"/>
</dbReference>
<dbReference type="NCBIfam" id="NF008873">
    <property type="entry name" value="PRK11909.1"/>
    <property type="match status" value="1"/>
</dbReference>
<evidence type="ECO:0000256" key="5">
    <source>
        <dbReference type="ARBA" id="ARBA00022989"/>
    </source>
</evidence>
<dbReference type="Proteomes" id="UP000033038">
    <property type="component" value="Chromosome"/>
</dbReference>
<gene>
    <name evidence="9" type="ORF">MSBRW_3665</name>
</gene>
<proteinExistence type="predicted"/>
<dbReference type="GeneID" id="24825305"/>
<dbReference type="AlphaFoldDB" id="A0A0E3QRB4"/>
<evidence type="ECO:0000313" key="10">
    <source>
        <dbReference type="Proteomes" id="UP000033038"/>
    </source>
</evidence>
<dbReference type="PANTHER" id="PTHR34229">
    <property type="entry name" value="METAL TRANSPORT PROTEIN HI_1621-RELATED"/>
    <property type="match status" value="1"/>
</dbReference>
<evidence type="ECO:0000256" key="6">
    <source>
        <dbReference type="ARBA" id="ARBA00023136"/>
    </source>
</evidence>
<dbReference type="PATRIC" id="fig|1434109.4.peg.4734"/>
<dbReference type="EMBL" id="CP009526">
    <property type="protein sequence ID" value="AKB52918.1"/>
    <property type="molecule type" value="Genomic_DNA"/>
</dbReference>
<dbReference type="GO" id="GO:0005886">
    <property type="term" value="C:plasma membrane"/>
    <property type="evidence" value="ECO:0007669"/>
    <property type="project" value="UniProtKB-SubCell"/>
</dbReference>
<feature type="transmembrane region" description="Helical" evidence="7">
    <location>
        <begin position="71"/>
        <end position="96"/>
    </location>
</feature>
<dbReference type="InterPro" id="IPR025937">
    <property type="entry name" value="PDGLE_dom"/>
</dbReference>
<dbReference type="KEGG" id="mbw:MSBRW_3665"/>
<dbReference type="RefSeq" id="WP_011306073.1">
    <property type="nucleotide sequence ID" value="NZ_CP009526.1"/>
</dbReference>
<feature type="transmembrane region" description="Helical" evidence="7">
    <location>
        <begin position="188"/>
        <end position="212"/>
    </location>
</feature>
<evidence type="ECO:0000256" key="4">
    <source>
        <dbReference type="ARBA" id="ARBA00022692"/>
    </source>
</evidence>
<comment type="subcellular location">
    <subcellularLocation>
        <location evidence="1">Cell membrane</location>
        <topology evidence="1">Multi-pass membrane protein</topology>
    </subcellularLocation>
</comment>
<evidence type="ECO:0000259" key="8">
    <source>
        <dbReference type="Pfam" id="PF13190"/>
    </source>
</evidence>
<organism evidence="9 10">
    <name type="scientific">Methanosarcina barkeri str. Wiesmoor</name>
    <dbReference type="NCBI Taxonomy" id="1434109"/>
    <lineage>
        <taxon>Archaea</taxon>
        <taxon>Methanobacteriati</taxon>
        <taxon>Methanobacteriota</taxon>
        <taxon>Stenosarchaea group</taxon>
        <taxon>Methanomicrobia</taxon>
        <taxon>Methanosarcinales</taxon>
        <taxon>Methanosarcinaceae</taxon>
        <taxon>Methanosarcina</taxon>
    </lineage>
</organism>
<feature type="domain" description="PDGLE" evidence="8">
    <location>
        <begin position="240"/>
        <end position="327"/>
    </location>
</feature>
<evidence type="ECO:0000256" key="7">
    <source>
        <dbReference type="SAM" id="Phobius"/>
    </source>
</evidence>
<feature type="transmembrane region" description="Helical" evidence="7">
    <location>
        <begin position="139"/>
        <end position="168"/>
    </location>
</feature>
<feature type="transmembrane region" description="Helical" evidence="7">
    <location>
        <begin position="302"/>
        <end position="323"/>
    </location>
</feature>
<dbReference type="GO" id="GO:0000041">
    <property type="term" value="P:transition metal ion transport"/>
    <property type="evidence" value="ECO:0007669"/>
    <property type="project" value="InterPro"/>
</dbReference>
<feature type="transmembrane region" description="Helical" evidence="7">
    <location>
        <begin position="39"/>
        <end position="59"/>
    </location>
</feature>
<dbReference type="Gene3D" id="1.10.1760.20">
    <property type="match status" value="1"/>
</dbReference>
<dbReference type="HOGENOM" id="CLU_052508_2_0_2"/>
<keyword evidence="6 7" id="KW-0472">Membrane</keyword>
<name>A0A0E3QRB4_METBA</name>
<evidence type="ECO:0000256" key="1">
    <source>
        <dbReference type="ARBA" id="ARBA00004651"/>
    </source>
</evidence>
<feature type="transmembrane region" description="Helical" evidence="7">
    <location>
        <begin position="7"/>
        <end position="27"/>
    </location>
</feature>
<reference evidence="9 10" key="1">
    <citation type="submission" date="2014-07" db="EMBL/GenBank/DDBJ databases">
        <title>Methanogenic archaea and the global carbon cycle.</title>
        <authorList>
            <person name="Henriksen J.R."/>
            <person name="Luke J."/>
            <person name="Reinhart S."/>
            <person name="Benedict M.N."/>
            <person name="Youngblut N.D."/>
            <person name="Metcalf M.E."/>
            <person name="Whitaker R.J."/>
            <person name="Metcalf W.W."/>
        </authorList>
    </citation>
    <scope>NUCLEOTIDE SEQUENCE [LARGE SCALE GENOMIC DNA]</scope>
    <source>
        <strain evidence="9 10">Wiesmoor</strain>
    </source>
</reference>
<evidence type="ECO:0000256" key="2">
    <source>
        <dbReference type="ARBA" id="ARBA00022448"/>
    </source>
</evidence>
<evidence type="ECO:0000313" key="9">
    <source>
        <dbReference type="EMBL" id="AKB52918.1"/>
    </source>
</evidence>
<keyword evidence="2" id="KW-0813">Transport</keyword>
<accession>A0A0E3QRB4</accession>
<dbReference type="Pfam" id="PF13190">
    <property type="entry name" value="PDGLE"/>
    <property type="match status" value="1"/>
</dbReference>
<keyword evidence="5 7" id="KW-1133">Transmembrane helix</keyword>
<protein>
    <submittedName>
        <fullName evidence="9">Substrate-specific component NikM of nickel ECF transporter</fullName>
    </submittedName>
</protein>
<sequence length="330" mass="35290">MHIPDGYLGPSTFIAFWIIMIPIWLYAGKKMGTLGSKRAPLLALASAFAFVIMMFNLPVPGGSSGHAVGGAIIAVVIGPWAAVIAISIALALQALLFGDGGVTAYAANCFSMAVIMPFIGYYTYKFISGNTDIKSSRRVIAIAIGAWLSLTVAATFIGFILGLQPILYRGANGLPLYMPYPLSVTVPAMFLEHAFVFSILEALVSALIFVYIQRTDPSIFYAEKAAPQEVSKKKSTRDLAIGILLLIILTPLGLLAAGTAYGEWAPEELKARVGYMPPGLEKLSDLWHAPISDYGFSNLPPIMGYILAAAIGVILCVGILYFMGKKIAKD</sequence>
<feature type="transmembrane region" description="Helical" evidence="7">
    <location>
        <begin position="102"/>
        <end position="127"/>
    </location>
</feature>
<dbReference type="NCBIfam" id="NF005598">
    <property type="entry name" value="PRK07331.1"/>
    <property type="match status" value="1"/>
</dbReference>
<evidence type="ECO:0000256" key="3">
    <source>
        <dbReference type="ARBA" id="ARBA00022475"/>
    </source>
</evidence>
<keyword evidence="4 7" id="KW-0812">Transmembrane</keyword>
<keyword evidence="3" id="KW-1003">Cell membrane</keyword>
<feature type="transmembrane region" description="Helical" evidence="7">
    <location>
        <begin position="239"/>
        <end position="261"/>
    </location>
</feature>